<accession>A0A1U7CUD1</accession>
<feature type="modified residue" description="4-aspartylphosphate" evidence="2">
    <location>
        <position position="56"/>
    </location>
</feature>
<gene>
    <name evidence="6" type="primary">pdtaR_2</name>
    <name evidence="6" type="ORF">BSF38_04108</name>
</gene>
<evidence type="ECO:0000259" key="4">
    <source>
        <dbReference type="PROSITE" id="PS50110"/>
    </source>
</evidence>
<evidence type="ECO:0000256" key="1">
    <source>
        <dbReference type="ARBA" id="ARBA00022553"/>
    </source>
</evidence>
<feature type="domain" description="Response regulatory" evidence="4">
    <location>
        <begin position="6"/>
        <end position="120"/>
    </location>
</feature>
<reference evidence="7" key="1">
    <citation type="submission" date="2016-12" db="EMBL/GenBank/DDBJ databases">
        <title>Comparative genomics of four Isosphaeraceae planctomycetes: a common pool of plasmids and glycoside hydrolase genes.</title>
        <authorList>
            <person name="Ivanova A."/>
        </authorList>
    </citation>
    <scope>NUCLEOTIDE SEQUENCE [LARGE SCALE GENOMIC DNA]</scope>
    <source>
        <strain evidence="7">PX4</strain>
    </source>
</reference>
<dbReference type="InterPro" id="IPR050595">
    <property type="entry name" value="Bact_response_regulator"/>
</dbReference>
<dbReference type="Proteomes" id="UP000186309">
    <property type="component" value="Chromosome"/>
</dbReference>
<dbReference type="PROSITE" id="PS50921">
    <property type="entry name" value="ANTAR"/>
    <property type="match status" value="1"/>
</dbReference>
<protein>
    <submittedName>
        <fullName evidence="6">Putative transcriptional regulatory protein pdtaR</fullName>
    </submittedName>
</protein>
<dbReference type="AlphaFoldDB" id="A0A1U7CUD1"/>
<dbReference type="RefSeq" id="WP_076348749.1">
    <property type="nucleotide sequence ID" value="NZ_CP019082.1"/>
</dbReference>
<dbReference type="KEGG" id="pbor:BSF38_04108"/>
<dbReference type="PANTHER" id="PTHR44591:SF3">
    <property type="entry name" value="RESPONSE REGULATORY DOMAIN-CONTAINING PROTEIN"/>
    <property type="match status" value="1"/>
</dbReference>
<dbReference type="SUPFAM" id="SSF52172">
    <property type="entry name" value="CheY-like"/>
    <property type="match status" value="1"/>
</dbReference>
<dbReference type="PANTHER" id="PTHR44591">
    <property type="entry name" value="STRESS RESPONSE REGULATOR PROTEIN 1"/>
    <property type="match status" value="1"/>
</dbReference>
<dbReference type="Pfam" id="PF00072">
    <property type="entry name" value="Response_reg"/>
    <property type="match status" value="1"/>
</dbReference>
<dbReference type="InterPro" id="IPR005561">
    <property type="entry name" value="ANTAR"/>
</dbReference>
<feature type="region of interest" description="Disordered" evidence="3">
    <location>
        <begin position="188"/>
        <end position="217"/>
    </location>
</feature>
<dbReference type="Gene3D" id="3.40.50.2300">
    <property type="match status" value="1"/>
</dbReference>
<feature type="domain" description="ANTAR" evidence="5">
    <location>
        <begin position="126"/>
        <end position="187"/>
    </location>
</feature>
<dbReference type="PIRSF" id="PIRSF036382">
    <property type="entry name" value="RR_antiterm"/>
    <property type="match status" value="1"/>
</dbReference>
<dbReference type="SMART" id="SM01012">
    <property type="entry name" value="ANTAR"/>
    <property type="match status" value="1"/>
</dbReference>
<dbReference type="SMART" id="SM00448">
    <property type="entry name" value="REC"/>
    <property type="match status" value="1"/>
</dbReference>
<evidence type="ECO:0000313" key="6">
    <source>
        <dbReference type="EMBL" id="APW62560.1"/>
    </source>
</evidence>
<dbReference type="Gene3D" id="1.10.10.10">
    <property type="entry name" value="Winged helix-like DNA-binding domain superfamily/Winged helix DNA-binding domain"/>
    <property type="match status" value="1"/>
</dbReference>
<evidence type="ECO:0000259" key="5">
    <source>
        <dbReference type="PROSITE" id="PS50921"/>
    </source>
</evidence>
<evidence type="ECO:0000256" key="2">
    <source>
        <dbReference type="PROSITE-ProRule" id="PRU00169"/>
    </source>
</evidence>
<dbReference type="EMBL" id="CP019082">
    <property type="protein sequence ID" value="APW62560.1"/>
    <property type="molecule type" value="Genomic_DNA"/>
</dbReference>
<evidence type="ECO:0000256" key="3">
    <source>
        <dbReference type="SAM" id="MobiDB-lite"/>
    </source>
</evidence>
<sequence>MTRPYRFVIADDEKAVATGLQNQLESLGYDVIAVVNDGQRAVEICRRALPDAVFLDIEMPVLDGLAAARQIADDPGTPVIIMTAHGHPNLIDQAVEDGVISYLLKPMTTPSLQAAVEIAIARAREIQVLQENVDHLKITLRERKLIERAKGILMSRKELSENEAFRLLQRQSQDRRIPMAKLAESIIQTDELLDSPSQPVGPASRPVRRPMEPPSGE</sequence>
<dbReference type="STRING" id="1387353.BSF38_04108"/>
<dbReference type="GO" id="GO:0000160">
    <property type="term" value="P:phosphorelay signal transduction system"/>
    <property type="evidence" value="ECO:0007669"/>
    <property type="project" value="InterPro"/>
</dbReference>
<dbReference type="InterPro" id="IPR008327">
    <property type="entry name" value="Sig_transdc_resp-reg_antiterm"/>
</dbReference>
<dbReference type="InterPro" id="IPR001789">
    <property type="entry name" value="Sig_transdc_resp-reg_receiver"/>
</dbReference>
<dbReference type="InterPro" id="IPR011006">
    <property type="entry name" value="CheY-like_superfamily"/>
</dbReference>
<dbReference type="GO" id="GO:0003723">
    <property type="term" value="F:RNA binding"/>
    <property type="evidence" value="ECO:0007669"/>
    <property type="project" value="InterPro"/>
</dbReference>
<organism evidence="6 7">
    <name type="scientific">Paludisphaera borealis</name>
    <dbReference type="NCBI Taxonomy" id="1387353"/>
    <lineage>
        <taxon>Bacteria</taxon>
        <taxon>Pseudomonadati</taxon>
        <taxon>Planctomycetota</taxon>
        <taxon>Planctomycetia</taxon>
        <taxon>Isosphaerales</taxon>
        <taxon>Isosphaeraceae</taxon>
        <taxon>Paludisphaera</taxon>
    </lineage>
</organism>
<proteinExistence type="predicted"/>
<dbReference type="Pfam" id="PF03861">
    <property type="entry name" value="ANTAR"/>
    <property type="match status" value="1"/>
</dbReference>
<dbReference type="PROSITE" id="PS50110">
    <property type="entry name" value="RESPONSE_REGULATORY"/>
    <property type="match status" value="1"/>
</dbReference>
<dbReference type="OrthoDB" id="9779069at2"/>
<dbReference type="InterPro" id="IPR036388">
    <property type="entry name" value="WH-like_DNA-bd_sf"/>
</dbReference>
<name>A0A1U7CUD1_9BACT</name>
<keyword evidence="7" id="KW-1185">Reference proteome</keyword>
<evidence type="ECO:0000313" key="7">
    <source>
        <dbReference type="Proteomes" id="UP000186309"/>
    </source>
</evidence>
<keyword evidence="1 2" id="KW-0597">Phosphoprotein</keyword>